<evidence type="ECO:0000313" key="2">
    <source>
        <dbReference type="Proteomes" id="UP000322110"/>
    </source>
</evidence>
<dbReference type="RefSeq" id="WP_149812967.1">
    <property type="nucleotide sequence ID" value="NZ_VUKA01000007.1"/>
</dbReference>
<dbReference type="EMBL" id="VUKA01000007">
    <property type="protein sequence ID" value="KAA2212560.1"/>
    <property type="molecule type" value="Genomic_DNA"/>
</dbReference>
<dbReference type="PANTHER" id="PTHR47197:SF3">
    <property type="entry name" value="DIHYDRO-HEME D1 DEHYDROGENASE"/>
    <property type="match status" value="1"/>
</dbReference>
<reference evidence="1 2" key="1">
    <citation type="journal article" date="2015" name="Int. J. Syst. Evol. Microbiol.">
        <title>Roseomonas oryzae sp. nov., isolated from paddy rhizosphere soil.</title>
        <authorList>
            <person name="Ramaprasad E.V."/>
            <person name="Sasikala Ch."/>
            <person name="Ramana Ch.V."/>
        </authorList>
    </citation>
    <scope>NUCLEOTIDE SEQUENCE [LARGE SCALE GENOMIC DNA]</scope>
    <source>
        <strain evidence="1 2">KCTC 42542</strain>
    </source>
</reference>
<dbReference type="InterPro" id="IPR011048">
    <property type="entry name" value="Haem_d1_sf"/>
</dbReference>
<sequence>MSITMPAMAKDYFLASGRWDNVVLVIDLDKALDPANDGTAKAVVNRLRVTPDISLDGSDRKDTVASGQPIIVTIAPDQRRAYVVNHSGKATPQAAGAFQHGHAGSVTVVDLRKALDPQANGTLAAVEAHIDSEGFGATGFAISPDGKYAALAHAEREGDEDGGRHINIVDLAANKVIHKIEQAYGKPGFPCPPDPVPHSAPHPSFGCFPDTNGVTISPLGGGTIFTANGGTDDISVIDLKKAVAGAADAERARIPVQAGGFGISTSLDGRLVAHASRENARDGKEANTISIIDVEKALSDPAKAEVARVLVGTDDSGTATRPFVAAFTPDGKRILSTQFRSNNIDIIDVDKAIAGQPSTIRRIELKTPTGEPSRPRGIAITPDGRYAAITGAPKGKSNSSVVWIVDLASHEVKGRVTEIGNESYMIGTFQAN</sequence>
<dbReference type="PANTHER" id="PTHR47197">
    <property type="entry name" value="PROTEIN NIRF"/>
    <property type="match status" value="1"/>
</dbReference>
<organism evidence="1 2">
    <name type="scientific">Teichococcus oryzae</name>
    <dbReference type="NCBI Taxonomy" id="1608942"/>
    <lineage>
        <taxon>Bacteria</taxon>
        <taxon>Pseudomonadati</taxon>
        <taxon>Pseudomonadota</taxon>
        <taxon>Alphaproteobacteria</taxon>
        <taxon>Acetobacterales</taxon>
        <taxon>Roseomonadaceae</taxon>
        <taxon>Roseomonas</taxon>
    </lineage>
</organism>
<dbReference type="AlphaFoldDB" id="A0A5B2TFI8"/>
<keyword evidence="2" id="KW-1185">Reference proteome</keyword>
<comment type="caution">
    <text evidence="1">The sequence shown here is derived from an EMBL/GenBank/DDBJ whole genome shotgun (WGS) entry which is preliminary data.</text>
</comment>
<dbReference type="InterPro" id="IPR051200">
    <property type="entry name" value="Host-pathogen_enzymatic-act"/>
</dbReference>
<gene>
    <name evidence="1" type="ORF">F0Q34_14655</name>
</gene>
<dbReference type="Proteomes" id="UP000322110">
    <property type="component" value="Unassembled WGS sequence"/>
</dbReference>
<evidence type="ECO:0008006" key="3">
    <source>
        <dbReference type="Google" id="ProtNLM"/>
    </source>
</evidence>
<dbReference type="Gene3D" id="2.130.10.10">
    <property type="entry name" value="YVTN repeat-like/Quinoprotein amine dehydrogenase"/>
    <property type="match status" value="2"/>
</dbReference>
<protein>
    <recommendedName>
        <fullName evidence="3">YncE family protein</fullName>
    </recommendedName>
</protein>
<dbReference type="SUPFAM" id="SSF51004">
    <property type="entry name" value="C-terminal (heme d1) domain of cytochrome cd1-nitrite reductase"/>
    <property type="match status" value="1"/>
</dbReference>
<evidence type="ECO:0000313" key="1">
    <source>
        <dbReference type="EMBL" id="KAA2212560.1"/>
    </source>
</evidence>
<proteinExistence type="predicted"/>
<name>A0A5B2TFI8_9PROT</name>
<dbReference type="OrthoDB" id="916694at2"/>
<accession>A0A5B2TFI8</accession>
<dbReference type="InterPro" id="IPR015943">
    <property type="entry name" value="WD40/YVTN_repeat-like_dom_sf"/>
</dbReference>